<reference evidence="14 15" key="1">
    <citation type="journal article" date="2016" name="Nat. Commun.">
        <title>Thousands of microbial genomes shed light on interconnected biogeochemical processes in an aquifer system.</title>
        <authorList>
            <person name="Anantharaman K."/>
            <person name="Brown C.T."/>
            <person name="Hug L.A."/>
            <person name="Sharon I."/>
            <person name="Castelle C.J."/>
            <person name="Probst A.J."/>
            <person name="Thomas B.C."/>
            <person name="Singh A."/>
            <person name="Wilkins M.J."/>
            <person name="Karaoz U."/>
            <person name="Brodie E.L."/>
            <person name="Williams K.H."/>
            <person name="Hubbard S.S."/>
            <person name="Banfield J.F."/>
        </authorList>
    </citation>
    <scope>NUCLEOTIDE SEQUENCE [LARGE SCALE GENOMIC DNA]</scope>
</reference>
<keyword evidence="2" id="KW-0678">Repressor</keyword>
<dbReference type="AlphaFoldDB" id="A0A1F6MEN6"/>
<dbReference type="NCBIfam" id="TIGR00498">
    <property type="entry name" value="lexA"/>
    <property type="match status" value="1"/>
</dbReference>
<evidence type="ECO:0000256" key="10">
    <source>
        <dbReference type="ARBA" id="ARBA00023204"/>
    </source>
</evidence>
<feature type="domain" description="Peptidase S24/S26A/S26B/S26C" evidence="13">
    <location>
        <begin position="72"/>
        <end position="184"/>
    </location>
</feature>
<evidence type="ECO:0000256" key="5">
    <source>
        <dbReference type="ARBA" id="ARBA00022801"/>
    </source>
</evidence>
<evidence type="ECO:0000259" key="13">
    <source>
        <dbReference type="Pfam" id="PF00717"/>
    </source>
</evidence>
<keyword evidence="6 12" id="KW-0068">Autocatalytic cleavage</keyword>
<comment type="similarity">
    <text evidence="1 12">Belongs to the peptidase S24 family.</text>
</comment>
<dbReference type="NCBIfam" id="NF007621">
    <property type="entry name" value="PRK10276.1"/>
    <property type="match status" value="1"/>
</dbReference>
<protein>
    <submittedName>
        <fullName evidence="14">Repressor LexA</fullName>
    </submittedName>
</protein>
<dbReference type="GO" id="GO:0006281">
    <property type="term" value="P:DNA repair"/>
    <property type="evidence" value="ECO:0007669"/>
    <property type="project" value="UniProtKB-KW"/>
</dbReference>
<dbReference type="InterPro" id="IPR036388">
    <property type="entry name" value="WH-like_DNA-bd_sf"/>
</dbReference>
<dbReference type="GO" id="GO:0045892">
    <property type="term" value="P:negative regulation of DNA-templated transcription"/>
    <property type="evidence" value="ECO:0007669"/>
    <property type="project" value="InterPro"/>
</dbReference>
<evidence type="ECO:0000313" key="15">
    <source>
        <dbReference type="Proteomes" id="UP000177457"/>
    </source>
</evidence>
<evidence type="ECO:0000256" key="6">
    <source>
        <dbReference type="ARBA" id="ARBA00022813"/>
    </source>
</evidence>
<dbReference type="Pfam" id="PF00717">
    <property type="entry name" value="Peptidase_S24"/>
    <property type="match status" value="1"/>
</dbReference>
<dbReference type="GO" id="GO:0004252">
    <property type="term" value="F:serine-type endopeptidase activity"/>
    <property type="evidence" value="ECO:0007669"/>
    <property type="project" value="InterPro"/>
</dbReference>
<dbReference type="CDD" id="cd06529">
    <property type="entry name" value="S24_LexA-like"/>
    <property type="match status" value="1"/>
</dbReference>
<dbReference type="Gene3D" id="2.10.109.10">
    <property type="entry name" value="Umud Fragment, subunit A"/>
    <property type="match status" value="1"/>
</dbReference>
<accession>A0A1F6MEN6</accession>
<dbReference type="InterPro" id="IPR039418">
    <property type="entry name" value="LexA-like"/>
</dbReference>
<evidence type="ECO:0000256" key="4">
    <source>
        <dbReference type="ARBA" id="ARBA00022763"/>
    </source>
</evidence>
<evidence type="ECO:0000256" key="2">
    <source>
        <dbReference type="ARBA" id="ARBA00022491"/>
    </source>
</evidence>
<name>A0A1F6MEN6_9BACT</name>
<evidence type="ECO:0000256" key="12">
    <source>
        <dbReference type="RuleBase" id="RU003991"/>
    </source>
</evidence>
<dbReference type="InterPro" id="IPR006197">
    <property type="entry name" value="Peptidase_S24_LexA"/>
</dbReference>
<dbReference type="GO" id="GO:0003677">
    <property type="term" value="F:DNA binding"/>
    <property type="evidence" value="ECO:0007669"/>
    <property type="project" value="UniProtKB-KW"/>
</dbReference>
<dbReference type="GO" id="GO:0009432">
    <property type="term" value="P:SOS response"/>
    <property type="evidence" value="ECO:0007669"/>
    <property type="project" value="UniProtKB-KW"/>
</dbReference>
<dbReference type="EMBL" id="MFQE01000055">
    <property type="protein sequence ID" value="OGH70105.1"/>
    <property type="molecule type" value="Genomic_DNA"/>
</dbReference>
<dbReference type="STRING" id="1798683.A3C90_03645"/>
<dbReference type="PANTHER" id="PTHR33516:SF2">
    <property type="entry name" value="LEXA REPRESSOR-RELATED"/>
    <property type="match status" value="1"/>
</dbReference>
<dbReference type="PANTHER" id="PTHR33516">
    <property type="entry name" value="LEXA REPRESSOR"/>
    <property type="match status" value="1"/>
</dbReference>
<keyword evidence="7" id="KW-0805">Transcription regulation</keyword>
<keyword evidence="3" id="KW-0235">DNA replication</keyword>
<dbReference type="PRINTS" id="PR00726">
    <property type="entry name" value="LEXASERPTASE"/>
</dbReference>
<evidence type="ECO:0000256" key="7">
    <source>
        <dbReference type="ARBA" id="ARBA00023015"/>
    </source>
</evidence>
<dbReference type="GO" id="GO:0006260">
    <property type="term" value="P:DNA replication"/>
    <property type="evidence" value="ECO:0007669"/>
    <property type="project" value="UniProtKB-KW"/>
</dbReference>
<keyword evidence="5 12" id="KW-0378">Hydrolase</keyword>
<keyword evidence="11" id="KW-0742">SOS response</keyword>
<dbReference type="InterPro" id="IPR036286">
    <property type="entry name" value="LexA/Signal_pep-like_sf"/>
</dbReference>
<evidence type="ECO:0000256" key="8">
    <source>
        <dbReference type="ARBA" id="ARBA00023125"/>
    </source>
</evidence>
<dbReference type="SUPFAM" id="SSF51306">
    <property type="entry name" value="LexA/Signal peptidase"/>
    <property type="match status" value="1"/>
</dbReference>
<evidence type="ECO:0000313" key="14">
    <source>
        <dbReference type="EMBL" id="OGH70105.1"/>
    </source>
</evidence>
<evidence type="ECO:0000256" key="11">
    <source>
        <dbReference type="ARBA" id="ARBA00023236"/>
    </source>
</evidence>
<gene>
    <name evidence="14" type="ORF">A3C90_03645</name>
</gene>
<dbReference type="Gene3D" id="1.10.10.10">
    <property type="entry name" value="Winged helix-like DNA-binding domain superfamily/Winged helix DNA-binding domain"/>
    <property type="match status" value="1"/>
</dbReference>
<dbReference type="InterPro" id="IPR050077">
    <property type="entry name" value="LexA_repressor"/>
</dbReference>
<sequence>MKETYDQRKQTLLQYYQTHKRLPTYDELTNLFGLKSKGSLYKYIQNFIEEGIVRKSETGKLLATPKLYGLRVLGSVQAGFPSAAEEELADTISLDEYLIDHPEASYLLKVIGDSMIDAGILEGDTVIVDRGRTPKSGDIVVANVDSEWTIKYFVKRGTNVFLRAANKQYPDLFPTQELKVGGVVTSVIRKY</sequence>
<dbReference type="InterPro" id="IPR006200">
    <property type="entry name" value="LexA"/>
</dbReference>
<keyword evidence="9" id="KW-0804">Transcription</keyword>
<evidence type="ECO:0000256" key="9">
    <source>
        <dbReference type="ARBA" id="ARBA00023163"/>
    </source>
</evidence>
<comment type="caution">
    <text evidence="14">The sequence shown here is derived from an EMBL/GenBank/DDBJ whole genome shotgun (WGS) entry which is preliminary data.</text>
</comment>
<keyword evidence="8" id="KW-0238">DNA-binding</keyword>
<dbReference type="InterPro" id="IPR015927">
    <property type="entry name" value="Peptidase_S24_S26A/B/C"/>
</dbReference>
<evidence type="ECO:0000256" key="3">
    <source>
        <dbReference type="ARBA" id="ARBA00022705"/>
    </source>
</evidence>
<proteinExistence type="inferred from homology"/>
<keyword evidence="4" id="KW-0227">DNA damage</keyword>
<dbReference type="Proteomes" id="UP000177457">
    <property type="component" value="Unassembled WGS sequence"/>
</dbReference>
<evidence type="ECO:0000256" key="1">
    <source>
        <dbReference type="ARBA" id="ARBA00007484"/>
    </source>
</evidence>
<organism evidence="14 15">
    <name type="scientific">Candidatus Magasanikbacteria bacterium RIFCSPHIGHO2_02_FULL_51_14</name>
    <dbReference type="NCBI Taxonomy" id="1798683"/>
    <lineage>
        <taxon>Bacteria</taxon>
        <taxon>Candidatus Magasanikiibacteriota</taxon>
    </lineage>
</organism>
<keyword evidence="10" id="KW-0234">DNA repair</keyword>